<evidence type="ECO:0000313" key="6">
    <source>
        <dbReference type="Proteomes" id="UP000001208"/>
    </source>
</evidence>
<dbReference type="NCBIfam" id="TIGR00254">
    <property type="entry name" value="GGDEF"/>
    <property type="match status" value="1"/>
</dbReference>
<dbReference type="Gene3D" id="3.30.70.270">
    <property type="match status" value="1"/>
</dbReference>
<dbReference type="HOGENOM" id="CLU_626569_0_0_10"/>
<proteinExistence type="predicted"/>
<keyword evidence="3" id="KW-0175">Coiled coil</keyword>
<sequence>MLKITMLPDETGNPFEIKKIDTLIELAGKLLFKQATKAYLISEIIFKLSEKENYTAGIAHSHFLNGAALFYEKDYVRALRSLEYATDEFAKLPPSLMQQWVTLYAGIVNFKLDREVRAKQQLSAVLKTANTLSDTRLQSAAYFFTARYYLASKEVDIALAHFQTANNIALAAKHYEWLFQIAKELSKYYKKQNDPAKSLEYFEAYHKFYLAFDAELSVSKPLEIVLDTCHSKEYHISENVQRAYEEIKKYNLLYAELSQQCKLVEEHKERIKTLERQIREDSLTGLQNRRYLDLQLSLEFERARRYGNNLTLVMADIDHFKQINDRFSHLIGDKVLKEIAKIFRRRCRRIDIIARYGGEEFVLLLPMTDAENAYMVCERIRVAIENYHWSKIHPELSVTISMGISDSLGIENNHDLLAAADKKLYEAKNSGRNRVCY</sequence>
<dbReference type="InterPro" id="IPR043128">
    <property type="entry name" value="Rev_trsase/Diguanyl_cyclase"/>
</dbReference>
<dbReference type="EMBL" id="CP001100">
    <property type="protein sequence ID" value="ACF14919.1"/>
    <property type="molecule type" value="Genomic_DNA"/>
</dbReference>
<dbReference type="CDD" id="cd01949">
    <property type="entry name" value="GGDEF"/>
    <property type="match status" value="1"/>
</dbReference>
<evidence type="ECO:0000313" key="5">
    <source>
        <dbReference type="EMBL" id="ACF14919.1"/>
    </source>
</evidence>
<name>B3QXK4_CHLT3</name>
<dbReference type="Gene3D" id="1.25.40.10">
    <property type="entry name" value="Tetratricopeptide repeat domain"/>
    <property type="match status" value="1"/>
</dbReference>
<dbReference type="KEGG" id="cts:Ctha_2470"/>
<dbReference type="GO" id="GO:0052621">
    <property type="term" value="F:diguanylate cyclase activity"/>
    <property type="evidence" value="ECO:0007669"/>
    <property type="project" value="UniProtKB-EC"/>
</dbReference>
<comment type="catalytic activity">
    <reaction evidence="2">
        <text>2 GTP = 3',3'-c-di-GMP + 2 diphosphate</text>
        <dbReference type="Rhea" id="RHEA:24898"/>
        <dbReference type="ChEBI" id="CHEBI:33019"/>
        <dbReference type="ChEBI" id="CHEBI:37565"/>
        <dbReference type="ChEBI" id="CHEBI:58805"/>
        <dbReference type="EC" id="2.7.7.65"/>
    </reaction>
</comment>
<dbReference type="PANTHER" id="PTHR45138">
    <property type="entry name" value="REGULATORY COMPONENTS OF SENSORY TRANSDUCTION SYSTEM"/>
    <property type="match status" value="1"/>
</dbReference>
<evidence type="ECO:0000259" key="4">
    <source>
        <dbReference type="PROSITE" id="PS50887"/>
    </source>
</evidence>
<dbReference type="eggNOG" id="COG3706">
    <property type="taxonomic scope" value="Bacteria"/>
</dbReference>
<accession>B3QXK4</accession>
<evidence type="ECO:0000256" key="1">
    <source>
        <dbReference type="ARBA" id="ARBA00012528"/>
    </source>
</evidence>
<dbReference type="STRING" id="517418.Ctha_2470"/>
<dbReference type="InterPro" id="IPR000160">
    <property type="entry name" value="GGDEF_dom"/>
</dbReference>
<dbReference type="InterPro" id="IPR029787">
    <property type="entry name" value="Nucleotide_cyclase"/>
</dbReference>
<organism evidence="5 6">
    <name type="scientific">Chloroherpeton thalassium (strain ATCC 35110 / GB-78)</name>
    <dbReference type="NCBI Taxonomy" id="517418"/>
    <lineage>
        <taxon>Bacteria</taxon>
        <taxon>Pseudomonadati</taxon>
        <taxon>Chlorobiota</taxon>
        <taxon>Chlorobiia</taxon>
        <taxon>Chlorobiales</taxon>
        <taxon>Chloroherpetonaceae</taxon>
        <taxon>Chloroherpeton</taxon>
    </lineage>
</organism>
<dbReference type="OrthoDB" id="1355702at2"/>
<reference evidence="5 6" key="1">
    <citation type="submission" date="2008-06" db="EMBL/GenBank/DDBJ databases">
        <title>Complete sequence of Chloroherpeton thalassium ATCC 35110.</title>
        <authorList>
            <consortium name="US DOE Joint Genome Institute"/>
            <person name="Lucas S."/>
            <person name="Copeland A."/>
            <person name="Lapidus A."/>
            <person name="Glavina del Rio T."/>
            <person name="Dalin E."/>
            <person name="Tice H."/>
            <person name="Bruce D."/>
            <person name="Goodwin L."/>
            <person name="Pitluck S."/>
            <person name="Schmutz J."/>
            <person name="Larimer F."/>
            <person name="Land M."/>
            <person name="Hauser L."/>
            <person name="Kyrpides N."/>
            <person name="Mikhailova N."/>
            <person name="Liu Z."/>
            <person name="Li T."/>
            <person name="Zhao F."/>
            <person name="Overmann J."/>
            <person name="Bryant D.A."/>
            <person name="Richardson P."/>
        </authorList>
    </citation>
    <scope>NUCLEOTIDE SEQUENCE [LARGE SCALE GENOMIC DNA]</scope>
    <source>
        <strain evidence="6">ATCC 35110 / GB-78</strain>
    </source>
</reference>
<evidence type="ECO:0000256" key="2">
    <source>
        <dbReference type="ARBA" id="ARBA00034247"/>
    </source>
</evidence>
<dbReference type="PROSITE" id="PS50887">
    <property type="entry name" value="GGDEF"/>
    <property type="match status" value="1"/>
</dbReference>
<dbReference type="InterPro" id="IPR050469">
    <property type="entry name" value="Diguanylate_Cyclase"/>
</dbReference>
<evidence type="ECO:0000256" key="3">
    <source>
        <dbReference type="SAM" id="Coils"/>
    </source>
</evidence>
<dbReference type="SUPFAM" id="SSF48452">
    <property type="entry name" value="TPR-like"/>
    <property type="match status" value="1"/>
</dbReference>
<dbReference type="Pfam" id="PF00990">
    <property type="entry name" value="GGDEF"/>
    <property type="match status" value="1"/>
</dbReference>
<feature type="coiled-coil region" evidence="3">
    <location>
        <begin position="240"/>
        <end position="284"/>
    </location>
</feature>
<dbReference type="Proteomes" id="UP000001208">
    <property type="component" value="Chromosome"/>
</dbReference>
<dbReference type="SMART" id="SM00267">
    <property type="entry name" value="GGDEF"/>
    <property type="match status" value="1"/>
</dbReference>
<dbReference type="FunFam" id="3.30.70.270:FF:000001">
    <property type="entry name" value="Diguanylate cyclase domain protein"/>
    <property type="match status" value="1"/>
</dbReference>
<gene>
    <name evidence="5" type="ordered locus">Ctha_2470</name>
</gene>
<feature type="domain" description="GGDEF" evidence="4">
    <location>
        <begin position="308"/>
        <end position="437"/>
    </location>
</feature>
<keyword evidence="6" id="KW-1185">Reference proteome</keyword>
<dbReference type="PANTHER" id="PTHR45138:SF9">
    <property type="entry name" value="DIGUANYLATE CYCLASE DGCM-RELATED"/>
    <property type="match status" value="1"/>
</dbReference>
<dbReference type="SUPFAM" id="SSF55073">
    <property type="entry name" value="Nucleotide cyclase"/>
    <property type="match status" value="1"/>
</dbReference>
<protein>
    <recommendedName>
        <fullName evidence="1">diguanylate cyclase</fullName>
        <ecNumber evidence="1">2.7.7.65</ecNumber>
    </recommendedName>
</protein>
<dbReference type="AlphaFoldDB" id="B3QXK4"/>
<dbReference type="InterPro" id="IPR011990">
    <property type="entry name" value="TPR-like_helical_dom_sf"/>
</dbReference>
<dbReference type="EC" id="2.7.7.65" evidence="1"/>